<reference evidence="3" key="1">
    <citation type="submission" date="2021-01" db="UniProtKB">
        <authorList>
            <consortium name="EnsemblMetazoa"/>
        </authorList>
    </citation>
    <scope>IDENTIFICATION</scope>
</reference>
<keyword evidence="2" id="KW-0812">Transmembrane</keyword>
<proteinExistence type="predicted"/>
<evidence type="ECO:0000256" key="2">
    <source>
        <dbReference type="SAM" id="Phobius"/>
    </source>
</evidence>
<keyword evidence="2" id="KW-0472">Membrane</keyword>
<dbReference type="OrthoDB" id="5986704at2759"/>
<feature type="compositionally biased region" description="Basic and acidic residues" evidence="1">
    <location>
        <begin position="89"/>
        <end position="116"/>
    </location>
</feature>
<dbReference type="Proteomes" id="UP000594262">
    <property type="component" value="Unplaced"/>
</dbReference>
<dbReference type="AlphaFoldDB" id="A0A7M5V0Q2"/>
<evidence type="ECO:0000256" key="1">
    <source>
        <dbReference type="SAM" id="MobiDB-lite"/>
    </source>
</evidence>
<dbReference type="EnsemblMetazoa" id="CLYHEMT007558.1">
    <property type="protein sequence ID" value="CLYHEMP007558.1"/>
    <property type="gene ID" value="CLYHEMG007558"/>
</dbReference>
<keyword evidence="4" id="KW-1185">Reference proteome</keyword>
<sequence length="140" mass="15010">MKSIVSKQTKVMNIVLHSLVIIAGFYFLQNDPNSQKSSTSLIIPGAQAFAPAVPILVGAGARLAARQIGKHVAKRAAKQAMIMAAKNGGAEHTKGKRKSTEGKHEKGQARKNKDQGRANGKKQKGAKDGSKKSKKANRRR</sequence>
<feature type="transmembrane region" description="Helical" evidence="2">
    <location>
        <begin position="41"/>
        <end position="65"/>
    </location>
</feature>
<organism evidence="3 4">
    <name type="scientific">Clytia hemisphaerica</name>
    <dbReference type="NCBI Taxonomy" id="252671"/>
    <lineage>
        <taxon>Eukaryota</taxon>
        <taxon>Metazoa</taxon>
        <taxon>Cnidaria</taxon>
        <taxon>Hydrozoa</taxon>
        <taxon>Hydroidolina</taxon>
        <taxon>Leptothecata</taxon>
        <taxon>Obeliida</taxon>
        <taxon>Clytiidae</taxon>
        <taxon>Clytia</taxon>
    </lineage>
</organism>
<feature type="region of interest" description="Disordered" evidence="1">
    <location>
        <begin position="83"/>
        <end position="140"/>
    </location>
</feature>
<evidence type="ECO:0000313" key="4">
    <source>
        <dbReference type="Proteomes" id="UP000594262"/>
    </source>
</evidence>
<feature type="transmembrane region" description="Helical" evidence="2">
    <location>
        <begin position="12"/>
        <end position="29"/>
    </location>
</feature>
<keyword evidence="2" id="KW-1133">Transmembrane helix</keyword>
<evidence type="ECO:0000313" key="3">
    <source>
        <dbReference type="EnsemblMetazoa" id="CLYHEMP007558.1"/>
    </source>
</evidence>
<name>A0A7M5V0Q2_9CNID</name>
<protein>
    <submittedName>
        <fullName evidence="3">Uncharacterized protein</fullName>
    </submittedName>
</protein>
<accession>A0A7M5V0Q2</accession>